<dbReference type="RefSeq" id="WP_123891114.1">
    <property type="nucleotide sequence ID" value="NZ_RKKU01000031.1"/>
</dbReference>
<feature type="transmembrane region" description="Helical" evidence="1">
    <location>
        <begin position="40"/>
        <end position="61"/>
    </location>
</feature>
<dbReference type="InterPro" id="IPR035919">
    <property type="entry name" value="EAL_sf"/>
</dbReference>
<dbReference type="EMBL" id="RKKU01000031">
    <property type="protein sequence ID" value="ROZ81350.1"/>
    <property type="molecule type" value="Genomic_DNA"/>
</dbReference>
<dbReference type="PROSITE" id="PS50883">
    <property type="entry name" value="EAL"/>
    <property type="match status" value="1"/>
</dbReference>
<evidence type="ECO:0000259" key="3">
    <source>
        <dbReference type="PROSITE" id="PS50883"/>
    </source>
</evidence>
<protein>
    <submittedName>
        <fullName evidence="5">Diguanylate cyclase</fullName>
    </submittedName>
</protein>
<dbReference type="SMART" id="SM00267">
    <property type="entry name" value="GGDEF"/>
    <property type="match status" value="1"/>
</dbReference>
<feature type="transmembrane region" description="Helical" evidence="1">
    <location>
        <begin position="306"/>
        <end position="326"/>
    </location>
</feature>
<feature type="domain" description="PAC" evidence="2">
    <location>
        <begin position="294"/>
        <end position="345"/>
    </location>
</feature>
<dbReference type="SUPFAM" id="SSF141868">
    <property type="entry name" value="EAL domain-like"/>
    <property type="match status" value="1"/>
</dbReference>
<keyword evidence="1" id="KW-0812">Transmembrane</keyword>
<comment type="caution">
    <text evidence="5">The sequence shown here is derived from an EMBL/GenBank/DDBJ whole genome shotgun (WGS) entry which is preliminary data.</text>
</comment>
<keyword evidence="1" id="KW-1133">Transmembrane helix</keyword>
<feature type="transmembrane region" description="Helical" evidence="1">
    <location>
        <begin position="67"/>
        <end position="86"/>
    </location>
</feature>
<dbReference type="NCBIfam" id="TIGR00229">
    <property type="entry name" value="sensory_box"/>
    <property type="match status" value="1"/>
</dbReference>
<dbReference type="Gene3D" id="3.20.20.450">
    <property type="entry name" value="EAL domain"/>
    <property type="match status" value="1"/>
</dbReference>
<keyword evidence="1" id="KW-0472">Membrane</keyword>
<dbReference type="InterPro" id="IPR001633">
    <property type="entry name" value="EAL_dom"/>
</dbReference>
<dbReference type="InterPro" id="IPR000700">
    <property type="entry name" value="PAS-assoc_C"/>
</dbReference>
<feature type="transmembrane region" description="Helical" evidence="1">
    <location>
        <begin position="129"/>
        <end position="149"/>
    </location>
</feature>
<feature type="transmembrane region" description="Helical" evidence="1">
    <location>
        <begin position="156"/>
        <end position="174"/>
    </location>
</feature>
<dbReference type="Pfam" id="PF00563">
    <property type="entry name" value="EAL"/>
    <property type="match status" value="1"/>
</dbReference>
<dbReference type="Gene3D" id="3.30.450.20">
    <property type="entry name" value="PAS domain"/>
    <property type="match status" value="1"/>
</dbReference>
<dbReference type="CDD" id="cd01949">
    <property type="entry name" value="GGDEF"/>
    <property type="match status" value="1"/>
</dbReference>
<dbReference type="PANTHER" id="PTHR44757">
    <property type="entry name" value="DIGUANYLATE CYCLASE DGCP"/>
    <property type="match status" value="1"/>
</dbReference>
<gene>
    <name evidence="5" type="ORF">EF096_17780</name>
</gene>
<dbReference type="InterPro" id="IPR029787">
    <property type="entry name" value="Nucleotide_cyclase"/>
</dbReference>
<organism evidence="5 6">
    <name type="scientific">Pseudomonas neustonica</name>
    <dbReference type="NCBI Taxonomy" id="2487346"/>
    <lineage>
        <taxon>Bacteria</taxon>
        <taxon>Pseudomonadati</taxon>
        <taxon>Pseudomonadota</taxon>
        <taxon>Gammaproteobacteria</taxon>
        <taxon>Pseudomonadales</taxon>
        <taxon>Pseudomonadaceae</taxon>
        <taxon>Pseudomonas</taxon>
    </lineage>
</organism>
<name>A0ABX9XI20_9PSED</name>
<dbReference type="SUPFAM" id="SSF55785">
    <property type="entry name" value="PYP-like sensor domain (PAS domain)"/>
    <property type="match status" value="1"/>
</dbReference>
<dbReference type="InterPro" id="IPR043128">
    <property type="entry name" value="Rev_trsase/Diguanyl_cyclase"/>
</dbReference>
<dbReference type="InterPro" id="IPR000014">
    <property type="entry name" value="PAS"/>
</dbReference>
<accession>A0ABX9XI20</accession>
<dbReference type="SUPFAM" id="SSF55073">
    <property type="entry name" value="Nucleotide cyclase"/>
    <property type="match status" value="1"/>
</dbReference>
<dbReference type="PROSITE" id="PS50887">
    <property type="entry name" value="GGDEF"/>
    <property type="match status" value="1"/>
</dbReference>
<proteinExistence type="predicted"/>
<evidence type="ECO:0000313" key="6">
    <source>
        <dbReference type="Proteomes" id="UP000275199"/>
    </source>
</evidence>
<evidence type="ECO:0000259" key="4">
    <source>
        <dbReference type="PROSITE" id="PS50887"/>
    </source>
</evidence>
<evidence type="ECO:0000313" key="5">
    <source>
        <dbReference type="EMBL" id="ROZ81350.1"/>
    </source>
</evidence>
<dbReference type="CDD" id="cd01948">
    <property type="entry name" value="EAL"/>
    <property type="match status" value="1"/>
</dbReference>
<dbReference type="PROSITE" id="PS50113">
    <property type="entry name" value="PAC"/>
    <property type="match status" value="1"/>
</dbReference>
<sequence>MNDQIANIRQLFADISTMYSSDDTDMARLRGAQVTSVTRVTLPMMLANIGSGCCLLIAYAPNIPLGQWIWLAALTCLCLISCKGWYRIRKNPVVYASSKSAHRATIYSSSLAALWACMILIWFPDASRGQQMAFATIVTGMISAGSFVLSPLPYASICYTLIYSFAAVGALWLTGHLASLGVALLVCIYSPMVLVGSLSAWRKSTDLIAANARSERQEQALAVLLQDFEHNAGDALWETDIVGKLNHVSNRLTDVLGLKQNEDNQHSFQALLAERCPDDAERLQILSAEGQPFRDMRLTMTTPKGVAYLVMAGKSLYSATGIFLGWRGVLTDVTEKVRSEQKLRDLAHTDSLTALSNRFHLRQALNKAIEQNGPIALLCIDLDRFKAVNDNYGHSVGDSILRVIAQRLRSCVDQQALIARMGGDEFAILLWSQAAVKKVDELAHNVVDTLCEPIMISERQFRVGASVGYTVSSGSHPSLDDLLIQADIAMYAAKESGRGRWVAYSPQLGEVSRRRLSIENGLRSAIDNNEISLHWQPKVDLQTWQVVGVEALMRWHHPELGHIGPIEFIPIAEQCGMIDKLGRWALSEACREPPRVSRRLFGLSQAATLEA</sequence>
<feature type="transmembrane region" description="Helical" evidence="1">
    <location>
        <begin position="180"/>
        <end position="201"/>
    </location>
</feature>
<evidence type="ECO:0000259" key="2">
    <source>
        <dbReference type="PROSITE" id="PS50113"/>
    </source>
</evidence>
<dbReference type="InterPro" id="IPR000160">
    <property type="entry name" value="GGDEF_dom"/>
</dbReference>
<dbReference type="Gene3D" id="3.30.70.270">
    <property type="match status" value="1"/>
</dbReference>
<dbReference type="Pfam" id="PF00990">
    <property type="entry name" value="GGDEF"/>
    <property type="match status" value="1"/>
</dbReference>
<feature type="domain" description="GGDEF" evidence="4">
    <location>
        <begin position="373"/>
        <end position="506"/>
    </location>
</feature>
<reference evidence="5 6" key="1">
    <citation type="submission" date="2018-11" db="EMBL/GenBank/DDBJ databases">
        <authorList>
            <person name="Jang G.I."/>
            <person name="Hwang C.Y."/>
        </authorList>
    </citation>
    <scope>NUCLEOTIDE SEQUENCE [LARGE SCALE GENOMIC DNA]</scope>
    <source>
        <strain evidence="5 6">SSM26</strain>
    </source>
</reference>
<dbReference type="NCBIfam" id="TIGR00254">
    <property type="entry name" value="GGDEF"/>
    <property type="match status" value="1"/>
</dbReference>
<feature type="domain" description="EAL" evidence="3">
    <location>
        <begin position="515"/>
        <end position="611"/>
    </location>
</feature>
<dbReference type="PANTHER" id="PTHR44757:SF2">
    <property type="entry name" value="BIOFILM ARCHITECTURE MAINTENANCE PROTEIN MBAA"/>
    <property type="match status" value="1"/>
</dbReference>
<evidence type="ECO:0000256" key="1">
    <source>
        <dbReference type="SAM" id="Phobius"/>
    </source>
</evidence>
<dbReference type="SMART" id="SM00052">
    <property type="entry name" value="EAL"/>
    <property type="match status" value="1"/>
</dbReference>
<dbReference type="InterPro" id="IPR052155">
    <property type="entry name" value="Biofilm_reg_signaling"/>
</dbReference>
<keyword evidence="6" id="KW-1185">Reference proteome</keyword>
<dbReference type="Proteomes" id="UP000275199">
    <property type="component" value="Unassembled WGS sequence"/>
</dbReference>
<feature type="transmembrane region" description="Helical" evidence="1">
    <location>
        <begin position="106"/>
        <end position="123"/>
    </location>
</feature>
<dbReference type="InterPro" id="IPR035965">
    <property type="entry name" value="PAS-like_dom_sf"/>
</dbReference>